<comment type="similarity">
    <text evidence="3">Belongs to the peptidase S51 family.</text>
</comment>
<reference evidence="9" key="1">
    <citation type="submission" date="2023-06" db="EMBL/GenBank/DDBJ databases">
        <title>Two Chryseobacterium gambrini strains from China.</title>
        <authorList>
            <person name="Zeng J."/>
            <person name="Wu Y."/>
        </authorList>
    </citation>
    <scope>NUCLEOTIDE SEQUENCE</scope>
    <source>
        <strain evidence="9">SQ219</strain>
    </source>
</reference>
<dbReference type="Gene3D" id="3.40.50.880">
    <property type="match status" value="1"/>
</dbReference>
<dbReference type="PANTHER" id="PTHR36175">
    <property type="entry name" value="CYANOPHYCINASE"/>
    <property type="match status" value="1"/>
</dbReference>
<comment type="catalytic activity">
    <reaction evidence="1">
        <text>[L-4-(L-arginin-2-N-yl)aspartate](n) + H2O = [L-4-(L-arginin-2-N-yl)aspartate](n-1) + L-4-(L-arginin-2-N-yl)aspartate</text>
        <dbReference type="Rhea" id="RHEA:12845"/>
        <dbReference type="Rhea" id="RHEA-COMP:13728"/>
        <dbReference type="Rhea" id="RHEA-COMP:13734"/>
        <dbReference type="ChEBI" id="CHEBI:15377"/>
        <dbReference type="ChEBI" id="CHEBI:137986"/>
        <dbReference type="ChEBI" id="CHEBI:137991"/>
        <dbReference type="EC" id="3.4.15.6"/>
    </reaction>
</comment>
<evidence type="ECO:0000256" key="6">
    <source>
        <dbReference type="ARBA" id="ARBA00022670"/>
    </source>
</evidence>
<organism evidence="9 10">
    <name type="scientific">Chryseobacterium gambrini</name>
    <dbReference type="NCBI Taxonomy" id="373672"/>
    <lineage>
        <taxon>Bacteria</taxon>
        <taxon>Pseudomonadati</taxon>
        <taxon>Bacteroidota</taxon>
        <taxon>Flavobacteriia</taxon>
        <taxon>Flavobacteriales</taxon>
        <taxon>Weeksellaceae</taxon>
        <taxon>Chryseobacterium group</taxon>
        <taxon>Chryseobacterium</taxon>
    </lineage>
</organism>
<keyword evidence="8" id="KW-0720">Serine protease</keyword>
<dbReference type="InterPro" id="IPR029062">
    <property type="entry name" value="Class_I_gatase-like"/>
</dbReference>
<comment type="function">
    <text evidence="2">Exopeptidase that catalyzes the hydrolytic cleavage of multi-L-arginyl-poly-L-aspartic acid (cyanophycin; a water-insoluble reserve polymer) into aspartate-arginine dipeptides.</text>
</comment>
<dbReference type="GO" id="GO:0008236">
    <property type="term" value="F:serine-type peptidase activity"/>
    <property type="evidence" value="ECO:0007669"/>
    <property type="project" value="UniProtKB-KW"/>
</dbReference>
<gene>
    <name evidence="9" type="ORF">QX233_12770</name>
</gene>
<protein>
    <recommendedName>
        <fullName evidence="5">Cyanophycinase</fullName>
        <ecNumber evidence="4">3.4.15.6</ecNumber>
    </recommendedName>
</protein>
<dbReference type="AlphaFoldDB" id="A0AAJ1VL09"/>
<dbReference type="CDD" id="cd03145">
    <property type="entry name" value="GAT1_cyanophycinase"/>
    <property type="match status" value="1"/>
</dbReference>
<sequence length="281" mass="31199">MIPKGRLLIIGGKEDKDGNEPEIEKKNNNFSPNEILKLLVKSKDDRIEVITAASTEPEGMRDTYTKTFDEIGFTNFDFLDICDDQVHSDYHLKRVEEAKTVFFTGGDQNRIFETLQQSVLTDLLKKKYFEEEDFMIAGTSAGAMCMPKTAILEAVNGEAILEHDIELASGLGFIENCIIDTHFVHRARFGRLAHAVILHQECWGIGLGEDTALIIVEGCKAVCRGSGSAWIINAREIGKTNTSVVQKGFPVYAENLKVHILTDNCTLDFSTNTFKGTSTGN</sequence>
<dbReference type="EC" id="3.4.15.6" evidence="4"/>
<evidence type="ECO:0000256" key="8">
    <source>
        <dbReference type="ARBA" id="ARBA00022825"/>
    </source>
</evidence>
<evidence type="ECO:0000256" key="7">
    <source>
        <dbReference type="ARBA" id="ARBA00022801"/>
    </source>
</evidence>
<dbReference type="NCBIfam" id="TIGR02069">
    <property type="entry name" value="cyanophycinase"/>
    <property type="match status" value="1"/>
</dbReference>
<evidence type="ECO:0000256" key="3">
    <source>
        <dbReference type="ARBA" id="ARBA00006534"/>
    </source>
</evidence>
<accession>A0AAJ1VL09</accession>
<dbReference type="SUPFAM" id="SSF52317">
    <property type="entry name" value="Class I glutamine amidotransferase-like"/>
    <property type="match status" value="1"/>
</dbReference>
<evidence type="ECO:0000256" key="1">
    <source>
        <dbReference type="ARBA" id="ARBA00001092"/>
    </source>
</evidence>
<dbReference type="GO" id="GO:0006508">
    <property type="term" value="P:proteolysis"/>
    <property type="evidence" value="ECO:0007669"/>
    <property type="project" value="UniProtKB-KW"/>
</dbReference>
<name>A0AAJ1VL09_9FLAO</name>
<keyword evidence="7 9" id="KW-0378">Hydrolase</keyword>
<dbReference type="RefSeq" id="WP_214590072.1">
    <property type="nucleotide sequence ID" value="NZ_JAUHGV010000015.1"/>
</dbReference>
<dbReference type="EMBL" id="JAUHGV010000015">
    <property type="protein sequence ID" value="MDN4013341.1"/>
    <property type="molecule type" value="Genomic_DNA"/>
</dbReference>
<comment type="caution">
    <text evidence="9">The sequence shown here is derived from an EMBL/GenBank/DDBJ whole genome shotgun (WGS) entry which is preliminary data.</text>
</comment>
<dbReference type="PANTHER" id="PTHR36175:SF1">
    <property type="entry name" value="CYANOPHYCINASE"/>
    <property type="match status" value="1"/>
</dbReference>
<keyword evidence="6" id="KW-0645">Protease</keyword>
<dbReference type="InterPro" id="IPR011811">
    <property type="entry name" value="Peptidase_S51_cyanophycinase"/>
</dbReference>
<dbReference type="GO" id="GO:0008241">
    <property type="term" value="F:peptidyl-dipeptidase activity"/>
    <property type="evidence" value="ECO:0007669"/>
    <property type="project" value="UniProtKB-EC"/>
</dbReference>
<dbReference type="InterPro" id="IPR005320">
    <property type="entry name" value="Peptidase_S51"/>
</dbReference>
<evidence type="ECO:0000313" key="9">
    <source>
        <dbReference type="EMBL" id="MDN4013341.1"/>
    </source>
</evidence>
<proteinExistence type="inferred from homology"/>
<evidence type="ECO:0000313" key="10">
    <source>
        <dbReference type="Proteomes" id="UP001225933"/>
    </source>
</evidence>
<evidence type="ECO:0000256" key="2">
    <source>
        <dbReference type="ARBA" id="ARBA00002039"/>
    </source>
</evidence>
<dbReference type="Proteomes" id="UP001225933">
    <property type="component" value="Unassembled WGS sequence"/>
</dbReference>
<dbReference type="GO" id="GO:0004180">
    <property type="term" value="F:carboxypeptidase activity"/>
    <property type="evidence" value="ECO:0007669"/>
    <property type="project" value="UniProtKB-KW"/>
</dbReference>
<evidence type="ECO:0000256" key="4">
    <source>
        <dbReference type="ARBA" id="ARBA00013115"/>
    </source>
</evidence>
<dbReference type="Pfam" id="PF03575">
    <property type="entry name" value="Peptidase_S51"/>
    <property type="match status" value="1"/>
</dbReference>
<keyword evidence="9" id="KW-0121">Carboxypeptidase</keyword>
<evidence type="ECO:0000256" key="5">
    <source>
        <dbReference type="ARBA" id="ARBA00015719"/>
    </source>
</evidence>